<name>A0A5B7HX32_PORTR</name>
<proteinExistence type="predicted"/>
<organism evidence="1 2">
    <name type="scientific">Portunus trituberculatus</name>
    <name type="common">Swimming crab</name>
    <name type="synonym">Neptunus trituberculatus</name>
    <dbReference type="NCBI Taxonomy" id="210409"/>
    <lineage>
        <taxon>Eukaryota</taxon>
        <taxon>Metazoa</taxon>
        <taxon>Ecdysozoa</taxon>
        <taxon>Arthropoda</taxon>
        <taxon>Crustacea</taxon>
        <taxon>Multicrustacea</taxon>
        <taxon>Malacostraca</taxon>
        <taxon>Eumalacostraca</taxon>
        <taxon>Eucarida</taxon>
        <taxon>Decapoda</taxon>
        <taxon>Pleocyemata</taxon>
        <taxon>Brachyura</taxon>
        <taxon>Eubrachyura</taxon>
        <taxon>Portunoidea</taxon>
        <taxon>Portunidae</taxon>
        <taxon>Portuninae</taxon>
        <taxon>Portunus</taxon>
    </lineage>
</organism>
<keyword evidence="2" id="KW-1185">Reference proteome</keyword>
<accession>A0A5B7HX32</accession>
<protein>
    <submittedName>
        <fullName evidence="1">Uncharacterized protein</fullName>
    </submittedName>
</protein>
<dbReference type="AlphaFoldDB" id="A0A5B7HX32"/>
<evidence type="ECO:0000313" key="2">
    <source>
        <dbReference type="Proteomes" id="UP000324222"/>
    </source>
</evidence>
<dbReference type="EMBL" id="VSRR010035835">
    <property type="protein sequence ID" value="MPC72984.1"/>
    <property type="molecule type" value="Genomic_DNA"/>
</dbReference>
<gene>
    <name evidence="1" type="ORF">E2C01_067300</name>
</gene>
<comment type="caution">
    <text evidence="1">The sequence shown here is derived from an EMBL/GenBank/DDBJ whole genome shotgun (WGS) entry which is preliminary data.</text>
</comment>
<sequence length="97" mass="11100">MSSSIAKKTRKSFTLEVTQTLLRRLVRLYLPCKLKEPPELVTAMDKMESLVEMWYNDAPFVYIPQDAVRQHCKKSENATKAGPLSRRIGGQSFNLIV</sequence>
<reference evidence="1 2" key="1">
    <citation type="submission" date="2019-05" db="EMBL/GenBank/DDBJ databases">
        <title>Another draft genome of Portunus trituberculatus and its Hox gene families provides insights of decapod evolution.</title>
        <authorList>
            <person name="Jeong J.-H."/>
            <person name="Song I."/>
            <person name="Kim S."/>
            <person name="Choi T."/>
            <person name="Kim D."/>
            <person name="Ryu S."/>
            <person name="Kim W."/>
        </authorList>
    </citation>
    <scope>NUCLEOTIDE SEQUENCE [LARGE SCALE GENOMIC DNA]</scope>
    <source>
        <tissue evidence="1">Muscle</tissue>
    </source>
</reference>
<dbReference type="Proteomes" id="UP000324222">
    <property type="component" value="Unassembled WGS sequence"/>
</dbReference>
<evidence type="ECO:0000313" key="1">
    <source>
        <dbReference type="EMBL" id="MPC72984.1"/>
    </source>
</evidence>